<dbReference type="Proteomes" id="UP001060919">
    <property type="component" value="Chromosome"/>
</dbReference>
<dbReference type="PANTHER" id="PTHR47623">
    <property type="entry name" value="OS09G0287300 PROTEIN"/>
    <property type="match status" value="1"/>
</dbReference>
<evidence type="ECO:0000313" key="1">
    <source>
        <dbReference type="EMBL" id="BDS12280.1"/>
    </source>
</evidence>
<dbReference type="Pfam" id="PF00300">
    <property type="entry name" value="His_Phos_1"/>
    <property type="match status" value="1"/>
</dbReference>
<dbReference type="RefSeq" id="WP_264793376.1">
    <property type="nucleotide sequence ID" value="NZ_AP026867.1"/>
</dbReference>
<keyword evidence="2" id="KW-1185">Reference proteome</keyword>
<dbReference type="PANTHER" id="PTHR47623:SF1">
    <property type="entry name" value="OS09G0287300 PROTEIN"/>
    <property type="match status" value="1"/>
</dbReference>
<dbReference type="SMART" id="SM00855">
    <property type="entry name" value="PGAM"/>
    <property type="match status" value="1"/>
</dbReference>
<dbReference type="KEGG" id="aup:AsAng_0029990"/>
<reference evidence="1" key="1">
    <citation type="submission" date="2022-09" db="EMBL/GenBank/DDBJ databases">
        <title>Aureispira anguillicida sp. nov., isolated from Leptocephalus of Japanese eel Anguilla japonica.</title>
        <authorList>
            <person name="Yuasa K."/>
            <person name="Mekata T."/>
            <person name="Ikunari K."/>
        </authorList>
    </citation>
    <scope>NUCLEOTIDE SEQUENCE</scope>
    <source>
        <strain evidence="1">EL160426</strain>
    </source>
</reference>
<dbReference type="CDD" id="cd07067">
    <property type="entry name" value="HP_PGM_like"/>
    <property type="match status" value="1"/>
</dbReference>
<dbReference type="AlphaFoldDB" id="A0A916DU63"/>
<name>A0A916DU63_9BACT</name>
<dbReference type="InterPro" id="IPR013078">
    <property type="entry name" value="His_Pase_superF_clade-1"/>
</dbReference>
<dbReference type="EMBL" id="AP026867">
    <property type="protein sequence ID" value="BDS12280.1"/>
    <property type="molecule type" value="Genomic_DNA"/>
</dbReference>
<dbReference type="PROSITE" id="PS51257">
    <property type="entry name" value="PROKAR_LIPOPROTEIN"/>
    <property type="match status" value="1"/>
</dbReference>
<sequence length="207" mass="23706">MKKIFILVVIVLIGSCNFNTQMEEARGMEKRRLYLIRHAKSSHKDVSLADFDRPLNDRGKSDTKLIGAELVKRGIVWDKLIISPSKRTKSTAKRLAKALRFERDSIRQDMALYRCKTQALIRTIQDLDPQDKAVAIIGHNPSIIQAANHFQKDTIFTEIPTCGLVVIEFESNGWKYLGNKSGNYLFFDYPKKYKAKKQKSQRSSVAN</sequence>
<dbReference type="SUPFAM" id="SSF53254">
    <property type="entry name" value="Phosphoglycerate mutase-like"/>
    <property type="match status" value="1"/>
</dbReference>
<gene>
    <name evidence="1" type="ORF">AsAng_0029990</name>
</gene>
<dbReference type="Gene3D" id="3.40.50.1240">
    <property type="entry name" value="Phosphoglycerate mutase-like"/>
    <property type="match status" value="1"/>
</dbReference>
<protein>
    <submittedName>
        <fullName evidence="1">Histidine phosphatase family protein</fullName>
    </submittedName>
</protein>
<accession>A0A916DU63</accession>
<proteinExistence type="predicted"/>
<dbReference type="InterPro" id="IPR029033">
    <property type="entry name" value="His_PPase_superfam"/>
</dbReference>
<evidence type="ECO:0000313" key="2">
    <source>
        <dbReference type="Proteomes" id="UP001060919"/>
    </source>
</evidence>
<organism evidence="1 2">
    <name type="scientific">Aureispira anguillae</name>
    <dbReference type="NCBI Taxonomy" id="2864201"/>
    <lineage>
        <taxon>Bacteria</taxon>
        <taxon>Pseudomonadati</taxon>
        <taxon>Bacteroidota</taxon>
        <taxon>Saprospiria</taxon>
        <taxon>Saprospirales</taxon>
        <taxon>Saprospiraceae</taxon>
        <taxon>Aureispira</taxon>
    </lineage>
</organism>